<dbReference type="InterPro" id="IPR020846">
    <property type="entry name" value="MFS_dom"/>
</dbReference>
<accession>A0A1D8PSL9</accession>
<evidence type="ECO:0000256" key="5">
    <source>
        <dbReference type="SAM" id="MobiDB-lite"/>
    </source>
</evidence>
<dbReference type="GO" id="GO:0005886">
    <property type="term" value="C:plasma membrane"/>
    <property type="evidence" value="ECO:0000318"/>
    <property type="project" value="GO_Central"/>
</dbReference>
<feature type="compositionally biased region" description="Basic and acidic residues" evidence="5">
    <location>
        <begin position="693"/>
        <end position="702"/>
    </location>
</feature>
<reference evidence="9 10" key="2">
    <citation type="journal article" date="2007" name="Genome Biol.">
        <title>Assembly of the Candida albicans genome into sixteen supercontigs aligned on the eight chromosomes.</title>
        <authorList>
            <person name="van het Hoog M."/>
            <person name="Rast T.J."/>
            <person name="Martchenko M."/>
            <person name="Grindle S."/>
            <person name="Dignard D."/>
            <person name="Hogues H."/>
            <person name="Cuomo C."/>
            <person name="Berriman M."/>
            <person name="Scherer S."/>
            <person name="Magee B.B."/>
            <person name="Whiteway M."/>
            <person name="Chibana H."/>
            <person name="Nantel A."/>
            <person name="Magee P.T."/>
        </authorList>
    </citation>
    <scope>GENOME REANNOTATION</scope>
    <source>
        <strain evidence="10">SC5314 / ATCC MYA-2876</strain>
    </source>
</reference>
<feature type="transmembrane region" description="Helical" evidence="6">
    <location>
        <begin position="551"/>
        <end position="573"/>
    </location>
</feature>
<dbReference type="InterPro" id="IPR005829">
    <property type="entry name" value="Sugar_transporter_CS"/>
</dbReference>
<evidence type="ECO:0000256" key="1">
    <source>
        <dbReference type="ARBA" id="ARBA00004141"/>
    </source>
</evidence>
<feature type="transmembrane region" description="Helical" evidence="6">
    <location>
        <begin position="203"/>
        <end position="223"/>
    </location>
</feature>
<dbReference type="GO" id="GO:0015848">
    <property type="term" value="P:spermidine transport"/>
    <property type="evidence" value="ECO:0000318"/>
    <property type="project" value="GO_Central"/>
</dbReference>
<dbReference type="GeneID" id="3640956"/>
<feature type="transmembrane region" description="Helical" evidence="6">
    <location>
        <begin position="329"/>
        <end position="352"/>
    </location>
</feature>
<comment type="subcellular location">
    <subcellularLocation>
        <location evidence="1">Membrane</location>
        <topology evidence="1">Multi-pass membrane protein</topology>
    </subcellularLocation>
</comment>
<feature type="transmembrane region" description="Helical" evidence="6">
    <location>
        <begin position="469"/>
        <end position="488"/>
    </location>
</feature>
<evidence type="ECO:0000313" key="10">
    <source>
        <dbReference type="Proteomes" id="UP000000559"/>
    </source>
</evidence>
<feature type="compositionally biased region" description="Polar residues" evidence="5">
    <location>
        <begin position="14"/>
        <end position="37"/>
    </location>
</feature>
<feature type="compositionally biased region" description="Polar residues" evidence="5">
    <location>
        <begin position="674"/>
        <end position="685"/>
    </location>
</feature>
<keyword evidence="4 6" id="KW-0472">Membrane</keyword>
<dbReference type="SUPFAM" id="SSF103473">
    <property type="entry name" value="MFS general substrate transporter"/>
    <property type="match status" value="1"/>
</dbReference>
<name>A0A1D8PSL9_CANAL</name>
<dbReference type="GO" id="GO:0000296">
    <property type="term" value="P:spermine transport"/>
    <property type="evidence" value="ECO:0000318"/>
    <property type="project" value="GO_Central"/>
</dbReference>
<dbReference type="PROSITE" id="PS00216">
    <property type="entry name" value="SUGAR_TRANSPORT_1"/>
    <property type="match status" value="1"/>
</dbReference>
<evidence type="ECO:0000313" key="9">
    <source>
        <dbReference type="EMBL" id="AOW31130.1"/>
    </source>
</evidence>
<reference evidence="9 10" key="1">
    <citation type="journal article" date="2004" name="Proc. Natl. Acad. Sci. U.S.A.">
        <title>The diploid genome sequence of Candida albicans.</title>
        <authorList>
            <person name="Jones T."/>
            <person name="Federspiel N.A."/>
            <person name="Chibana H."/>
            <person name="Dungan J."/>
            <person name="Kalman S."/>
            <person name="Magee B.B."/>
            <person name="Newport G."/>
            <person name="Thorstenson Y.R."/>
            <person name="Agabian N."/>
            <person name="Magee P.T."/>
            <person name="Davis R.W."/>
            <person name="Scherer S."/>
        </authorList>
    </citation>
    <scope>NUCLEOTIDE SEQUENCE [LARGE SCALE GENOMIC DNA]</scope>
    <source>
        <strain evidence="10">SC5314 / ATCC MYA-2876</strain>
    </source>
</reference>
<dbReference type="PANTHER" id="PTHR23502:SF38">
    <property type="entry name" value="POLYAMINE TRANSPORTER 4"/>
    <property type="match status" value="1"/>
</dbReference>
<proteinExistence type="predicted"/>
<feature type="transmembrane region" description="Helical" evidence="6">
    <location>
        <begin position="615"/>
        <end position="637"/>
    </location>
</feature>
<dbReference type="FunFam" id="1.20.1250.20:FF:000088">
    <property type="entry name" value="MFS multidrug transporter, putative"/>
    <property type="match status" value="1"/>
</dbReference>
<dbReference type="OrthoDB" id="3936150at2759"/>
<evidence type="ECO:0000256" key="4">
    <source>
        <dbReference type="ARBA" id="ARBA00023136"/>
    </source>
</evidence>
<feature type="region of interest" description="Disordered" evidence="5">
    <location>
        <begin position="1"/>
        <end position="135"/>
    </location>
</feature>
<evidence type="ECO:0000256" key="2">
    <source>
        <dbReference type="ARBA" id="ARBA00022692"/>
    </source>
</evidence>
<dbReference type="STRING" id="237561.A0A1D8PSL9"/>
<dbReference type="PROSITE" id="PS50850">
    <property type="entry name" value="MFS"/>
    <property type="match status" value="1"/>
</dbReference>
<feature type="compositionally biased region" description="Acidic residues" evidence="5">
    <location>
        <begin position="119"/>
        <end position="128"/>
    </location>
</feature>
<feature type="domain" description="Major facilitator superfamily (MFS) profile" evidence="7">
    <location>
        <begin position="204"/>
        <end position="642"/>
    </location>
</feature>
<dbReference type="PANTHER" id="PTHR23502">
    <property type="entry name" value="MAJOR FACILITATOR SUPERFAMILY"/>
    <property type="match status" value="1"/>
</dbReference>
<dbReference type="GO" id="GO:0015606">
    <property type="term" value="F:spermidine transmembrane transporter activity"/>
    <property type="evidence" value="ECO:0000318"/>
    <property type="project" value="GO_Central"/>
</dbReference>
<evidence type="ECO:0000313" key="8">
    <source>
        <dbReference type="CGD" id="CAL0000176089"/>
    </source>
</evidence>
<dbReference type="eggNOG" id="KOG0255">
    <property type="taxonomic scope" value="Eukaryota"/>
</dbReference>
<feature type="transmembrane region" description="Helical" evidence="6">
    <location>
        <begin position="358"/>
        <end position="381"/>
    </location>
</feature>
<dbReference type="CDD" id="cd17323">
    <property type="entry name" value="MFS_Tpo1_MDR_like"/>
    <property type="match status" value="1"/>
</dbReference>
<dbReference type="GO" id="GO:0055085">
    <property type="term" value="P:transmembrane transport"/>
    <property type="evidence" value="ECO:0000318"/>
    <property type="project" value="GO_Central"/>
</dbReference>
<protein>
    <submittedName>
        <fullName evidence="9">Tpo4p</fullName>
    </submittedName>
</protein>
<keyword evidence="3 6" id="KW-1133">Transmembrane helix</keyword>
<keyword evidence="10" id="KW-1185">Reference proteome</keyword>
<dbReference type="GO" id="GO:0000297">
    <property type="term" value="F:spermine transmembrane transporter activity"/>
    <property type="evidence" value="ECO:0000318"/>
    <property type="project" value="GO_Central"/>
</dbReference>
<dbReference type="VEuPathDB" id="FungiDB:CR_03920C_A"/>
<organism evidence="9 10">
    <name type="scientific">Candida albicans (strain SC5314 / ATCC MYA-2876)</name>
    <name type="common">Yeast</name>
    <dbReference type="NCBI Taxonomy" id="237561"/>
    <lineage>
        <taxon>Eukaryota</taxon>
        <taxon>Fungi</taxon>
        <taxon>Dikarya</taxon>
        <taxon>Ascomycota</taxon>
        <taxon>Saccharomycotina</taxon>
        <taxon>Pichiomycetes</taxon>
        <taxon>Debaryomycetaceae</taxon>
        <taxon>Candida/Lodderomyces clade</taxon>
        <taxon>Candida</taxon>
    </lineage>
</organism>
<dbReference type="RefSeq" id="XP_717336.2">
    <property type="nucleotide sequence ID" value="XM_712243.2"/>
</dbReference>
<keyword evidence="2 6" id="KW-0812">Transmembrane</keyword>
<sequence length="702" mass="77750">MGFFGTSKEEESQLRQAVLTTSETRQSYSSNTESSVYETADEMDSQVSPNIDITDHEKDNQGINTDETNNNHHTAATNVSPQGDDDSTVQGHEYSANPISDSNDDSDSSVPKNFSGIDGDNEEEEEEENRLNREYTIERIKSHKSLEAAAEEQIKEEESFIHPHSSSSTTFDKEKIYTVDELSYDGPDDKDNPHNWPKWKKWMITYTAAILCLVCSLGSSMYTGSVPEIMKRFGASQELCLAGLTFYLLGLAFGPALSGPLSEVFGRKPLYMFSLPIAMLFTMGVGLAKNIETILVLRFFCGFFSSPALAVASGTISDCWAINPAEQSFAVALFCLCPFLGPVLGPIIGGFAGEYKGWQWASAWVLLMFFGAVWPFTIILPETYKPIILARKAQKRGMKVEVPKLNIAFVKKVIKFNLFMPLKLLIEEPIVLVLSVYISFVFAVLFGFFEAFPVIFRGVHHMDLGISGLPFISVGIGLFLGVVTYVILDKTIFFPKNPDGSRGKRDADGNFIWGVPEKKLLNGKIGAPFLPIALFWLGWSGRSESIHWMAPTASGVFFGYGLILVFFSVVSYFSMSFPPIYVASAIAANNLLRYTLASVFPLFTVQCFENLGIGWAGSLFAFIALAMVPVPYVFGYFGPHLRARSKFGYAAYFKKLEEQKELQAAADAKKKNTNRTQEQSVNSSAVELEMSSESEKAVAEKV</sequence>
<feature type="transmembrane region" description="Helical" evidence="6">
    <location>
        <begin position="294"/>
        <end position="317"/>
    </location>
</feature>
<dbReference type="KEGG" id="cal:CAALFM_CR03920CA"/>
<dbReference type="GO" id="GO:0140115">
    <property type="term" value="P:export across plasma membrane"/>
    <property type="evidence" value="ECO:0007669"/>
    <property type="project" value="UniProtKB-ARBA"/>
</dbReference>
<dbReference type="InterPro" id="IPR011701">
    <property type="entry name" value="MFS"/>
</dbReference>
<evidence type="ECO:0000259" key="7">
    <source>
        <dbReference type="PROSITE" id="PS50850"/>
    </source>
</evidence>
<feature type="transmembrane region" description="Helical" evidence="6">
    <location>
        <begin position="430"/>
        <end position="449"/>
    </location>
</feature>
<dbReference type="GO" id="GO:0042908">
    <property type="term" value="P:xenobiotic transport"/>
    <property type="evidence" value="ECO:0007669"/>
    <property type="project" value="UniProtKB-ARBA"/>
</dbReference>
<dbReference type="InParanoid" id="A0A1D8PSL9"/>
<evidence type="ECO:0000256" key="3">
    <source>
        <dbReference type="ARBA" id="ARBA00022989"/>
    </source>
</evidence>
<evidence type="ECO:0000256" key="6">
    <source>
        <dbReference type="SAM" id="Phobius"/>
    </source>
</evidence>
<feature type="transmembrane region" description="Helical" evidence="6">
    <location>
        <begin position="580"/>
        <end position="603"/>
    </location>
</feature>
<reference evidence="9 10" key="3">
    <citation type="journal article" date="2013" name="Genome Biol.">
        <title>Assembly of a phased diploid Candida albicans genome facilitates allele-specific measurements and provides a simple model for repeat and indel structure.</title>
        <authorList>
            <person name="Muzzey D."/>
            <person name="Schwartz K."/>
            <person name="Weissman J.S."/>
            <person name="Sherlock G."/>
        </authorList>
    </citation>
    <scope>NUCLEOTIDE SEQUENCE [LARGE SCALE GENOMIC DNA]</scope>
    <source>
        <strain evidence="10">SC5314 / ATCC MYA-2876</strain>
    </source>
</reference>
<feature type="transmembrane region" description="Helical" evidence="6">
    <location>
        <begin position="270"/>
        <end position="288"/>
    </location>
</feature>
<dbReference type="FunCoup" id="A0A1D8PSL9">
    <property type="interactions" value="54"/>
</dbReference>
<dbReference type="Pfam" id="PF07690">
    <property type="entry name" value="MFS_1"/>
    <property type="match status" value="1"/>
</dbReference>
<gene>
    <name evidence="8 9" type="primary">TPO4</name>
    <name evidence="9" type="ordered locus">CAALFM_CR03920CA</name>
    <name evidence="8" type="ordered locus">orf19.8104</name>
</gene>
<dbReference type="Gene3D" id="1.20.1250.20">
    <property type="entry name" value="MFS general substrate transporter like domains"/>
    <property type="match status" value="1"/>
</dbReference>
<dbReference type="AlphaFoldDB" id="A0A1D8PSL9"/>
<dbReference type="Proteomes" id="UP000000559">
    <property type="component" value="Chromosome R"/>
</dbReference>
<dbReference type="GO" id="GO:0000329">
    <property type="term" value="C:fungal-type vacuole membrane"/>
    <property type="evidence" value="ECO:0007669"/>
    <property type="project" value="EnsemblFungi"/>
</dbReference>
<feature type="region of interest" description="Disordered" evidence="5">
    <location>
        <begin position="664"/>
        <end position="702"/>
    </location>
</feature>
<dbReference type="CGD" id="CAL0000176089">
    <property type="gene designation" value="TPO4"/>
</dbReference>
<dbReference type="EMBL" id="CP017630">
    <property type="protein sequence ID" value="AOW31130.1"/>
    <property type="molecule type" value="Genomic_DNA"/>
</dbReference>
<feature type="transmembrane region" description="Helical" evidence="6">
    <location>
        <begin position="235"/>
        <end position="258"/>
    </location>
</feature>
<dbReference type="InterPro" id="IPR036259">
    <property type="entry name" value="MFS_trans_sf"/>
</dbReference>